<dbReference type="Pfam" id="PF13280">
    <property type="entry name" value="WYL"/>
    <property type="match status" value="1"/>
</dbReference>
<dbReference type="PIRSF" id="PIRSF015558">
    <property type="entry name" value="Txn_reg_DeoR_prd"/>
    <property type="match status" value="1"/>
</dbReference>
<dbReference type="AlphaFoldDB" id="A0A0D7K8B5"/>
<dbReference type="EMBL" id="JXYQ01000039">
    <property type="protein sequence ID" value="KJA10187.1"/>
    <property type="molecule type" value="Genomic_DNA"/>
</dbReference>
<feature type="domain" description="DNA-binding transcriptional repressor CapW C-terminal dimerisation" evidence="2">
    <location>
        <begin position="210"/>
        <end position="278"/>
    </location>
</feature>
<comment type="caution">
    <text evidence="4">The sequence shown here is derived from an EMBL/GenBank/DDBJ whole genome shotgun (WGS) entry which is preliminary data.</text>
</comment>
<evidence type="ECO:0000313" key="5">
    <source>
        <dbReference type="Proteomes" id="UP000032566"/>
    </source>
</evidence>
<gene>
    <name evidence="4" type="ORF">RP29_12560</name>
</gene>
<evidence type="ECO:0000259" key="3">
    <source>
        <dbReference type="Pfam" id="PF26109"/>
    </source>
</evidence>
<dbReference type="PANTHER" id="PTHR34580:SF3">
    <property type="entry name" value="PROTEIN PAFB"/>
    <property type="match status" value="1"/>
</dbReference>
<dbReference type="Proteomes" id="UP000032566">
    <property type="component" value="Unassembled WGS sequence"/>
</dbReference>
<dbReference type="PANTHER" id="PTHR34580">
    <property type="match status" value="1"/>
</dbReference>
<dbReference type="OrthoDB" id="6400324at2"/>
<dbReference type="STRING" id="80878.RP29_12560"/>
<evidence type="ECO:0000313" key="4">
    <source>
        <dbReference type="EMBL" id="KJA10187.1"/>
    </source>
</evidence>
<accession>A0A0D7K8B5</accession>
<proteinExistence type="predicted"/>
<protein>
    <submittedName>
        <fullName evidence="4">Uncharacterized protein</fullName>
    </submittedName>
</protein>
<feature type="domain" description="DNA-binding transcriptional repressor CapW winged helix-turn-helix" evidence="3">
    <location>
        <begin position="14"/>
        <end position="82"/>
    </location>
</feature>
<name>A0A0D7K8B5_9BURK</name>
<dbReference type="InterPro" id="IPR051534">
    <property type="entry name" value="CBASS_pafABC_assoc_protein"/>
</dbReference>
<dbReference type="PROSITE" id="PS52050">
    <property type="entry name" value="WYL"/>
    <property type="match status" value="1"/>
</dbReference>
<feature type="domain" description="WYL" evidence="1">
    <location>
        <begin position="121"/>
        <end position="187"/>
    </location>
</feature>
<dbReference type="Pfam" id="PF26107">
    <property type="entry name" value="BrxR_CTD"/>
    <property type="match status" value="1"/>
</dbReference>
<evidence type="ECO:0000259" key="1">
    <source>
        <dbReference type="Pfam" id="PF13280"/>
    </source>
</evidence>
<dbReference type="Pfam" id="PF26109">
    <property type="entry name" value="WHD_BrxR"/>
    <property type="match status" value="1"/>
</dbReference>
<dbReference type="InterPro" id="IPR059020">
    <property type="entry name" value="CapW_CTD"/>
</dbReference>
<organism evidence="4 5">
    <name type="scientific">Acidovorax temperans</name>
    <dbReference type="NCBI Taxonomy" id="80878"/>
    <lineage>
        <taxon>Bacteria</taxon>
        <taxon>Pseudomonadati</taxon>
        <taxon>Pseudomonadota</taxon>
        <taxon>Betaproteobacteria</taxon>
        <taxon>Burkholderiales</taxon>
        <taxon>Comamonadaceae</taxon>
        <taxon>Acidovorax</taxon>
    </lineage>
</organism>
<dbReference type="InterPro" id="IPR059019">
    <property type="entry name" value="WHD_CapW"/>
</dbReference>
<reference evidence="4 5" key="1">
    <citation type="submission" date="2014-12" db="EMBL/GenBank/DDBJ databases">
        <title>Isolation of bacteria from lake water.</title>
        <authorList>
            <person name="Sheng K.-Y."/>
            <person name="Chin P.-S."/>
            <person name="Chan K.-G."/>
            <person name="Tan G.S."/>
        </authorList>
    </citation>
    <scope>NUCLEOTIDE SEQUENCE [LARGE SCALE GENOMIC DNA]</scope>
    <source>
        <strain evidence="4 5">KY4</strain>
    </source>
</reference>
<dbReference type="PATRIC" id="fig|80878.5.peg.2208"/>
<keyword evidence="5" id="KW-1185">Reference proteome</keyword>
<sequence>MEQENTIAMLSAAQRLRLAFIEFRVWFYGEVARKHVQERFEVATAAGTRDLMLYKQLAPHNVSYEQKQYRYLPTFHPLFQHDPDKVLAALTTGTTAADTGTSGETISHAAPKRLNQPDLNTLATVTRAIHKGQVLGLTYLSMKKGPSPRVIVPHSLVDSGLRWHIRAFDRTKGHFRDLVLTRMEDVHTLADCSPPSPQEQISADTQWNRMFTLTLIPHPSRPHPEVIAKDFGMQDGQLKVSLRGAVAGYVMRQWQVDCSPNASMRGHEVRLRLADPTELRDAGSAPLAPGYVS</sequence>
<dbReference type="InterPro" id="IPR026881">
    <property type="entry name" value="WYL_dom"/>
</dbReference>
<dbReference type="InterPro" id="IPR016634">
    <property type="entry name" value="CapW-like"/>
</dbReference>
<evidence type="ECO:0000259" key="2">
    <source>
        <dbReference type="Pfam" id="PF26107"/>
    </source>
</evidence>